<dbReference type="PANTHER" id="PTHR42987:SF4">
    <property type="entry name" value="PROTEASE SOHB-RELATED"/>
    <property type="match status" value="1"/>
</dbReference>
<dbReference type="InterPro" id="IPR002142">
    <property type="entry name" value="Peptidase_S49"/>
</dbReference>
<evidence type="ECO:0000313" key="8">
    <source>
        <dbReference type="Proteomes" id="UP000317093"/>
    </source>
</evidence>
<dbReference type="InterPro" id="IPR029045">
    <property type="entry name" value="ClpP/crotonase-like_dom_sf"/>
</dbReference>
<dbReference type="AlphaFoldDB" id="A0A518B240"/>
<evidence type="ECO:0000259" key="6">
    <source>
        <dbReference type="Pfam" id="PF01343"/>
    </source>
</evidence>
<evidence type="ECO:0000256" key="2">
    <source>
        <dbReference type="ARBA" id="ARBA00022670"/>
    </source>
</evidence>
<dbReference type="KEGG" id="knv:Pan216_18570"/>
<dbReference type="CDD" id="cd07023">
    <property type="entry name" value="S49_Sppa_N_C"/>
    <property type="match status" value="1"/>
</dbReference>
<dbReference type="RefSeq" id="WP_145257652.1">
    <property type="nucleotide sequence ID" value="NZ_CP036279.1"/>
</dbReference>
<feature type="region of interest" description="Disordered" evidence="5">
    <location>
        <begin position="1"/>
        <end position="26"/>
    </location>
</feature>
<dbReference type="Gene3D" id="3.90.226.10">
    <property type="entry name" value="2-enoyl-CoA Hydratase, Chain A, domain 1"/>
    <property type="match status" value="2"/>
</dbReference>
<dbReference type="SUPFAM" id="SSF52096">
    <property type="entry name" value="ClpP/crotonase"/>
    <property type="match status" value="1"/>
</dbReference>
<name>A0A518B240_9BACT</name>
<keyword evidence="3 7" id="KW-0378">Hydrolase</keyword>
<evidence type="ECO:0000313" key="7">
    <source>
        <dbReference type="EMBL" id="QDU61004.1"/>
    </source>
</evidence>
<accession>A0A518B240</accession>
<dbReference type="EC" id="3.4.21.-" evidence="7"/>
<dbReference type="Pfam" id="PF01343">
    <property type="entry name" value="Peptidase_S49"/>
    <property type="match status" value="1"/>
</dbReference>
<dbReference type="InterPro" id="IPR004635">
    <property type="entry name" value="Pept_S49_SppA"/>
</dbReference>
<dbReference type="OrthoDB" id="9764363at2"/>
<evidence type="ECO:0000256" key="3">
    <source>
        <dbReference type="ARBA" id="ARBA00022801"/>
    </source>
</evidence>
<dbReference type="InterPro" id="IPR047272">
    <property type="entry name" value="S49_SppA_C"/>
</dbReference>
<dbReference type="GO" id="GO:0008236">
    <property type="term" value="F:serine-type peptidase activity"/>
    <property type="evidence" value="ECO:0007669"/>
    <property type="project" value="UniProtKB-KW"/>
</dbReference>
<reference evidence="7 8" key="1">
    <citation type="submission" date="2019-02" db="EMBL/GenBank/DDBJ databases">
        <title>Deep-cultivation of Planctomycetes and their phenomic and genomic characterization uncovers novel biology.</title>
        <authorList>
            <person name="Wiegand S."/>
            <person name="Jogler M."/>
            <person name="Boedeker C."/>
            <person name="Pinto D."/>
            <person name="Vollmers J."/>
            <person name="Rivas-Marin E."/>
            <person name="Kohn T."/>
            <person name="Peeters S.H."/>
            <person name="Heuer A."/>
            <person name="Rast P."/>
            <person name="Oberbeckmann S."/>
            <person name="Bunk B."/>
            <person name="Jeske O."/>
            <person name="Meyerdierks A."/>
            <person name="Storesund J.E."/>
            <person name="Kallscheuer N."/>
            <person name="Luecker S."/>
            <person name="Lage O.M."/>
            <person name="Pohl T."/>
            <person name="Merkel B.J."/>
            <person name="Hornburger P."/>
            <person name="Mueller R.-W."/>
            <person name="Bruemmer F."/>
            <person name="Labrenz M."/>
            <person name="Spormann A.M."/>
            <person name="Op den Camp H."/>
            <person name="Overmann J."/>
            <person name="Amann R."/>
            <person name="Jetten M.S.M."/>
            <person name="Mascher T."/>
            <person name="Medema M.H."/>
            <person name="Devos D.P."/>
            <person name="Kaster A.-K."/>
            <person name="Ovreas L."/>
            <person name="Rohde M."/>
            <person name="Galperin M.Y."/>
            <person name="Jogler C."/>
        </authorList>
    </citation>
    <scope>NUCLEOTIDE SEQUENCE [LARGE SCALE GENOMIC DNA]</scope>
    <source>
        <strain evidence="7 8">Pan216</strain>
    </source>
</reference>
<dbReference type="Proteomes" id="UP000317093">
    <property type="component" value="Chromosome"/>
</dbReference>
<organism evidence="7 8">
    <name type="scientific">Kolteria novifilia</name>
    <dbReference type="NCBI Taxonomy" id="2527975"/>
    <lineage>
        <taxon>Bacteria</taxon>
        <taxon>Pseudomonadati</taxon>
        <taxon>Planctomycetota</taxon>
        <taxon>Planctomycetia</taxon>
        <taxon>Kolteriales</taxon>
        <taxon>Kolteriaceae</taxon>
        <taxon>Kolteria</taxon>
    </lineage>
</organism>
<proteinExistence type="inferred from homology"/>
<feature type="domain" description="Peptidase S49" evidence="6">
    <location>
        <begin position="145"/>
        <end position="298"/>
    </location>
</feature>
<evidence type="ECO:0000256" key="5">
    <source>
        <dbReference type="SAM" id="MobiDB-lite"/>
    </source>
</evidence>
<comment type="similarity">
    <text evidence="1">Belongs to the peptidase S49 family.</text>
</comment>
<keyword evidence="4" id="KW-0720">Serine protease</keyword>
<evidence type="ECO:0000256" key="1">
    <source>
        <dbReference type="ARBA" id="ARBA00008683"/>
    </source>
</evidence>
<evidence type="ECO:0000256" key="4">
    <source>
        <dbReference type="ARBA" id="ARBA00022825"/>
    </source>
</evidence>
<dbReference type="EMBL" id="CP036279">
    <property type="protein sequence ID" value="QDU61004.1"/>
    <property type="molecule type" value="Genomic_DNA"/>
</dbReference>
<keyword evidence="2" id="KW-0645">Protease</keyword>
<dbReference type="GO" id="GO:0006508">
    <property type="term" value="P:proteolysis"/>
    <property type="evidence" value="ECO:0007669"/>
    <property type="project" value="UniProtKB-KW"/>
</dbReference>
<keyword evidence="8" id="KW-1185">Reference proteome</keyword>
<dbReference type="NCBIfam" id="TIGR00706">
    <property type="entry name" value="SppA_dom"/>
    <property type="match status" value="1"/>
</dbReference>
<protein>
    <submittedName>
        <fullName evidence="7">Signal peptide peptidase SppA</fullName>
        <ecNumber evidence="7">3.4.21.-</ecNumber>
    </submittedName>
</protein>
<gene>
    <name evidence="7" type="primary">sppA_2</name>
    <name evidence="7" type="ORF">Pan216_18570</name>
</gene>
<dbReference type="PANTHER" id="PTHR42987">
    <property type="entry name" value="PEPTIDASE S49"/>
    <property type="match status" value="1"/>
</dbReference>
<sequence length="353" mass="38608">MPESYSLTPDPNPPSGGGQRPPQTPPIVINNIPPKKPWLGSTIVRTLLVLSILGNIALFGMYRTYYPGVSSNEQFVSGKQFASAKIAIIPVEGMITTESVKSARGELKKAMKDDDVKAIVLAVNSPGGTISGSDELYHTITEFKQKTQRPIVVSMEGLATSGAYYISMPADEIFAERSCITGSIGVIVNLMSFEKLLKDWGIQPEVIKSGSMKDSGSPFRTMTPEEREEWQGLVTAMFDQFLGVILKHRTEKIGGEEKLRKIANGQVFIAEEAKKLGLIDAIGYRDDAIESAKKLAGVGEEVRIITYQRPFGGWLDVIQSKRQSSVLPNWTQLADLRMPGIWLLPGSMFTAGP</sequence>